<proteinExistence type="predicted"/>
<evidence type="ECO:0000313" key="3">
    <source>
        <dbReference type="Proteomes" id="UP000076563"/>
    </source>
</evidence>
<keyword evidence="3" id="KW-1185">Reference proteome</keyword>
<dbReference type="SUPFAM" id="SSF69279">
    <property type="entry name" value="Phage tail proteins"/>
    <property type="match status" value="1"/>
</dbReference>
<name>A0A163XAH5_9BACL</name>
<evidence type="ECO:0000259" key="1">
    <source>
        <dbReference type="Pfam" id="PF24032"/>
    </source>
</evidence>
<dbReference type="Pfam" id="PF24032">
    <property type="entry name" value="YQBQ"/>
    <property type="match status" value="1"/>
</dbReference>
<organism evidence="2 3">
    <name type="scientific">Paenibacillus elgii</name>
    <dbReference type="NCBI Taxonomy" id="189691"/>
    <lineage>
        <taxon>Bacteria</taxon>
        <taxon>Bacillati</taxon>
        <taxon>Bacillota</taxon>
        <taxon>Bacilli</taxon>
        <taxon>Bacillales</taxon>
        <taxon>Paenibacillaceae</taxon>
        <taxon>Paenibacillus</taxon>
    </lineage>
</organism>
<dbReference type="EMBL" id="LQRA01000060">
    <property type="protein sequence ID" value="KZE77588.1"/>
    <property type="molecule type" value="Genomic_DNA"/>
</dbReference>
<sequence length="328" mass="37614">MLQIEIDNKDGFLWDLSGIVSEATFKTTRAGQASSFEMTLIKGGFYESDKFKYDLGDIIRVRLGSQNVFYGYIFSIDSGRNETVKITAYDQIRYLLANDTYQRTNITATALIQEIAKDFNLKVGKLDDTGYKIPKISESNSKLLDIICKALTKTLIDTKKIYVFFDDFGELSLRDAESMTLDVWLGDTSLVYDYKQKRSLDKTSNYVKISQENKKNKQRVNYILQDSKSVAKWGLLQHYQTVDENVSVPKINEMLDNLLKLKNREQRTFQLDALGDIRLRAGCYVLINIQELGVNKRFLVSECTHKFDGSADHTMSLELIDIDIREGK</sequence>
<dbReference type="STRING" id="1007103.GCA_000213315_02169"/>
<dbReference type="RefSeq" id="WP_063183664.1">
    <property type="nucleotide sequence ID" value="NZ_LQRA01000060.1"/>
</dbReference>
<dbReference type="Proteomes" id="UP000076563">
    <property type="component" value="Unassembled WGS sequence"/>
</dbReference>
<gene>
    <name evidence="2" type="ORF">AV654_21170</name>
</gene>
<dbReference type="AlphaFoldDB" id="A0A163XAH5"/>
<evidence type="ECO:0000313" key="2">
    <source>
        <dbReference type="EMBL" id="KZE77588.1"/>
    </source>
</evidence>
<reference evidence="3" key="1">
    <citation type="submission" date="2016-01" db="EMBL/GenBank/DDBJ databases">
        <title>Draft genome of Chromobacterium sp. F49.</title>
        <authorList>
            <person name="Hong K.W."/>
        </authorList>
    </citation>
    <scope>NUCLEOTIDE SEQUENCE [LARGE SCALE GENOMIC DNA]</scope>
    <source>
        <strain evidence="3">M63</strain>
    </source>
</reference>
<dbReference type="InterPro" id="IPR056937">
    <property type="entry name" value="YqbQ/XkdQ"/>
</dbReference>
<dbReference type="OrthoDB" id="1698671at2"/>
<protein>
    <recommendedName>
        <fullName evidence="1">YqbQ/XkdQ domain-containing protein</fullName>
    </recommendedName>
</protein>
<accession>A0A163XAH5</accession>
<comment type="caution">
    <text evidence="2">The sequence shown here is derived from an EMBL/GenBank/DDBJ whole genome shotgun (WGS) entry which is preliminary data.</text>
</comment>
<feature type="domain" description="YqbQ/XkdQ" evidence="1">
    <location>
        <begin position="24"/>
        <end position="319"/>
    </location>
</feature>